<dbReference type="GO" id="GO:0034501">
    <property type="term" value="P:protein localization to kinetochore"/>
    <property type="evidence" value="ECO:0007669"/>
    <property type="project" value="InterPro"/>
</dbReference>
<proteinExistence type="predicted"/>
<feature type="region of interest" description="Disordered" evidence="1">
    <location>
        <begin position="237"/>
        <end position="279"/>
    </location>
</feature>
<evidence type="ECO:0000256" key="1">
    <source>
        <dbReference type="SAM" id="MobiDB-lite"/>
    </source>
</evidence>
<dbReference type="RefSeq" id="XP_008602961.1">
    <property type="nucleotide sequence ID" value="XM_008604739.1"/>
</dbReference>
<name>J4KL12_BEAB2</name>
<dbReference type="AlphaFoldDB" id="J4KL12"/>
<feature type="domain" description="Kinetochore protein Sos7 coiled-coil" evidence="2">
    <location>
        <begin position="92"/>
        <end position="166"/>
    </location>
</feature>
<dbReference type="Pfam" id="PF20882">
    <property type="entry name" value="Sos7"/>
    <property type="match status" value="1"/>
</dbReference>
<evidence type="ECO:0000259" key="2">
    <source>
        <dbReference type="Pfam" id="PF20882"/>
    </source>
</evidence>
<organism evidence="3 4">
    <name type="scientific">Beauveria bassiana (strain ARSEF 2860)</name>
    <name type="common">White muscardine disease fungus</name>
    <name type="synonym">Tritirachium shiotae</name>
    <dbReference type="NCBI Taxonomy" id="655819"/>
    <lineage>
        <taxon>Eukaryota</taxon>
        <taxon>Fungi</taxon>
        <taxon>Dikarya</taxon>
        <taxon>Ascomycota</taxon>
        <taxon>Pezizomycotina</taxon>
        <taxon>Sordariomycetes</taxon>
        <taxon>Hypocreomycetidae</taxon>
        <taxon>Hypocreales</taxon>
        <taxon>Cordycipitaceae</taxon>
        <taxon>Beauveria</taxon>
    </lineage>
</organism>
<dbReference type="PANTHER" id="PTHR37329:SF1">
    <property type="entry name" value="KINETOCHORE PROTEIN SOS7"/>
    <property type="match status" value="1"/>
</dbReference>
<dbReference type="InParanoid" id="J4KL12"/>
<evidence type="ECO:0000313" key="4">
    <source>
        <dbReference type="Proteomes" id="UP000002762"/>
    </source>
</evidence>
<dbReference type="OrthoDB" id="18959at2759"/>
<gene>
    <name evidence="3" type="ORF">BBA_09642</name>
</gene>
<evidence type="ECO:0000313" key="3">
    <source>
        <dbReference type="EMBL" id="EJP61399.1"/>
    </source>
</evidence>
<reference evidence="3 4" key="1">
    <citation type="journal article" date="2012" name="Sci. Rep.">
        <title>Genomic perspectives on the evolution of fungal entomopathogenicity in Beauveria bassiana.</title>
        <authorList>
            <person name="Xiao G."/>
            <person name="Ying S.H."/>
            <person name="Zheng P."/>
            <person name="Wang Z.L."/>
            <person name="Zhang S."/>
            <person name="Xie X.Q."/>
            <person name="Shang Y."/>
            <person name="St Leger R.J."/>
            <person name="Zhao G.P."/>
            <person name="Wang C."/>
            <person name="Feng M.G."/>
        </authorList>
    </citation>
    <scope>NUCLEOTIDE SEQUENCE [LARGE SCALE GENOMIC DNA]</scope>
    <source>
        <strain evidence="3 4">ARSEF 2860</strain>
    </source>
</reference>
<dbReference type="GO" id="GO:0051315">
    <property type="term" value="P:attachment of mitotic spindle microtubules to kinetochore"/>
    <property type="evidence" value="ECO:0007669"/>
    <property type="project" value="TreeGrafter"/>
</dbReference>
<keyword evidence="4" id="KW-1185">Reference proteome</keyword>
<dbReference type="PANTHER" id="PTHR37329">
    <property type="entry name" value="KINETOCHORE PROTEIN SOS7"/>
    <property type="match status" value="1"/>
</dbReference>
<dbReference type="GO" id="GO:0000776">
    <property type="term" value="C:kinetochore"/>
    <property type="evidence" value="ECO:0007669"/>
    <property type="project" value="InterPro"/>
</dbReference>
<dbReference type="HOGENOM" id="CLU_060160_0_0_1"/>
<dbReference type="GeneID" id="19892654"/>
<sequence length="306" mass="34539">MSSSPNCPVASSVPQPEAMTTSPRKTAGKAQDVLMALTRHRAQQEISIIKLIQPITNYAAHEPRQRSSDVSNSCLEGPTPASLETDLAHYSELFSKLRFSYVEQVTKEKFIRAIVGDPPLIVSMRENIELEKHNMEAKAELKNLKLDVASMIEDLERRARELSQKYESIQLETAKLGEIPMKLHDLRAQVAELKSSRATADSNPDMNLPLTKTRQLVSRRQAEQQEVTRELEALQSKLPRKRKEAERLEAELGPLEAKRQNSKAAAREAQRRKEATLGGVGDDLEQRARWWRAGESILRQLLDTKS</sequence>
<protein>
    <recommendedName>
        <fullName evidence="2">Kinetochore protein Sos7 coiled-coil domain-containing protein</fullName>
    </recommendedName>
</protein>
<dbReference type="STRING" id="655819.J4KL12"/>
<dbReference type="InterPro" id="IPR037475">
    <property type="entry name" value="Sos7"/>
</dbReference>
<feature type="region of interest" description="Disordered" evidence="1">
    <location>
        <begin position="1"/>
        <end position="27"/>
    </location>
</feature>
<dbReference type="EMBL" id="JH725210">
    <property type="protein sequence ID" value="EJP61399.1"/>
    <property type="molecule type" value="Genomic_DNA"/>
</dbReference>
<dbReference type="Proteomes" id="UP000002762">
    <property type="component" value="Unassembled WGS sequence"/>
</dbReference>
<dbReference type="InterPro" id="IPR048781">
    <property type="entry name" value="Sos7_CC"/>
</dbReference>
<feature type="compositionally biased region" description="Basic and acidic residues" evidence="1">
    <location>
        <begin position="265"/>
        <end position="275"/>
    </location>
</feature>
<feature type="compositionally biased region" description="Polar residues" evidence="1">
    <location>
        <begin position="12"/>
        <end position="24"/>
    </location>
</feature>
<accession>J4KL12</accession>